<evidence type="ECO:0000313" key="9">
    <source>
        <dbReference type="EMBL" id="AFD24003.1"/>
    </source>
</evidence>
<dbReference type="GO" id="GO:0016020">
    <property type="term" value="C:membrane"/>
    <property type="evidence" value="ECO:0007669"/>
    <property type="project" value="UniProtKB-SubCell"/>
</dbReference>
<feature type="transmembrane region" description="Helical" evidence="7">
    <location>
        <begin position="134"/>
        <end position="156"/>
    </location>
</feature>
<dbReference type="SUPFAM" id="SSF103473">
    <property type="entry name" value="MFS general substrate transporter"/>
    <property type="match status" value="1"/>
</dbReference>
<keyword evidence="10" id="KW-1185">Reference proteome</keyword>
<feature type="transmembrane region" description="Helical" evidence="7">
    <location>
        <begin position="217"/>
        <end position="238"/>
    </location>
</feature>
<evidence type="ECO:0000256" key="1">
    <source>
        <dbReference type="ARBA" id="ARBA00004141"/>
    </source>
</evidence>
<dbReference type="InterPro" id="IPR005829">
    <property type="entry name" value="Sugar_transporter_CS"/>
</dbReference>
<dbReference type="PROSITE" id="PS00216">
    <property type="entry name" value="SUGAR_TRANSPORT_1"/>
    <property type="match status" value="1"/>
</dbReference>
<dbReference type="AlphaFoldDB" id="H8GSP7"/>
<dbReference type="InterPro" id="IPR011701">
    <property type="entry name" value="MFS"/>
</dbReference>
<dbReference type="PROSITE" id="PS50850">
    <property type="entry name" value="MFS"/>
    <property type="match status" value="1"/>
</dbReference>
<comment type="subcellular location">
    <subcellularLocation>
        <location evidence="1">Membrane</location>
        <topology evidence="1">Multi-pass membrane protein</topology>
    </subcellularLocation>
</comment>
<dbReference type="Gene3D" id="1.20.1250.20">
    <property type="entry name" value="MFS general substrate transporter like domains"/>
    <property type="match status" value="1"/>
</dbReference>
<gene>
    <name evidence="9" type="primary">tetA</name>
    <name evidence="9" type="ordered locus">DGo_CA0076</name>
</gene>
<evidence type="ECO:0000313" key="10">
    <source>
        <dbReference type="Proteomes" id="UP000007575"/>
    </source>
</evidence>
<feature type="transmembrane region" description="Helical" evidence="7">
    <location>
        <begin position="250"/>
        <end position="272"/>
    </location>
</feature>
<dbReference type="PATRIC" id="fig|745776.4.peg.80"/>
<evidence type="ECO:0000256" key="7">
    <source>
        <dbReference type="SAM" id="Phobius"/>
    </source>
</evidence>
<dbReference type="Proteomes" id="UP000007575">
    <property type="component" value="Chromosome"/>
</dbReference>
<dbReference type="GO" id="GO:0022857">
    <property type="term" value="F:transmembrane transporter activity"/>
    <property type="evidence" value="ECO:0007669"/>
    <property type="project" value="InterPro"/>
</dbReference>
<feature type="domain" description="Major facilitator superfamily (MFS) profile" evidence="8">
    <location>
        <begin position="6"/>
        <end position="395"/>
    </location>
</feature>
<dbReference type="EMBL" id="CP002191">
    <property type="protein sequence ID" value="AFD24003.1"/>
    <property type="molecule type" value="Genomic_DNA"/>
</dbReference>
<evidence type="ECO:0000256" key="6">
    <source>
        <dbReference type="ARBA" id="ARBA00023136"/>
    </source>
</evidence>
<evidence type="ECO:0000256" key="2">
    <source>
        <dbReference type="ARBA" id="ARBA00007520"/>
    </source>
</evidence>
<protein>
    <submittedName>
        <fullName evidence="9">Major facilitator superfamily MFS_1</fullName>
    </submittedName>
</protein>
<dbReference type="InterPro" id="IPR020846">
    <property type="entry name" value="MFS_dom"/>
</dbReference>
<sequence>MPKRPPFLFLLTTAFLFSIGMTLVFPVLPFIVAQYVPDVPRQATVIGWLTACFALLSFFSAPVMGALSDAYGRKPVLLLALLGSAIGYVLFGIGGSLWILFLGRAIDGLTAGGMSALFGYIADSTSREDRGKIFGQIGATVGAGFIIGPAIGGALSHLSLSAPMFAAAGVCLLNMLWGAFVMKEAARSAPRPAFDASHLNPLLQLRGVLAYPVIRRLVTVSVLFVVPFSIMGVSNALLARDVLGWGPGQVSTLFMVVGVADIVAQGLLLPYLIRWLGERGVAQLGLGLGAAGLVCLALLPALAAAPLAYLGVLLFATGEGIFNAALGTLLSLSAPDEAQGRVQGGSQAFNSLSQIVGPLSGGALYSRFGGGVTYGVGAAMVLVALAVLTGSRTPKPRPEAQAV</sequence>
<accession>H8GSP7</accession>
<keyword evidence="6 7" id="KW-0472">Membrane</keyword>
<evidence type="ECO:0000256" key="4">
    <source>
        <dbReference type="ARBA" id="ARBA00022692"/>
    </source>
</evidence>
<dbReference type="PANTHER" id="PTHR23504:SF15">
    <property type="entry name" value="MAJOR FACILITATOR SUPERFAMILY (MFS) PROFILE DOMAIN-CONTAINING PROTEIN"/>
    <property type="match status" value="1"/>
</dbReference>
<evidence type="ECO:0000259" key="8">
    <source>
        <dbReference type="PROSITE" id="PS50850"/>
    </source>
</evidence>
<feature type="transmembrane region" description="Helical" evidence="7">
    <location>
        <begin position="45"/>
        <end position="64"/>
    </location>
</feature>
<dbReference type="PANTHER" id="PTHR23504">
    <property type="entry name" value="MAJOR FACILITATOR SUPERFAMILY DOMAIN-CONTAINING PROTEIN 10"/>
    <property type="match status" value="1"/>
</dbReference>
<dbReference type="HOGENOM" id="CLU_001265_10_11_0"/>
<dbReference type="PRINTS" id="PR01035">
    <property type="entry name" value="TCRTETA"/>
</dbReference>
<keyword evidence="3" id="KW-0813">Transport</keyword>
<dbReference type="KEGG" id="dgo:DGo_CA0076"/>
<dbReference type="Pfam" id="PF07690">
    <property type="entry name" value="MFS_1"/>
    <property type="match status" value="1"/>
</dbReference>
<keyword evidence="4 7" id="KW-0812">Transmembrane</keyword>
<organism evidence="9 10">
    <name type="scientific">Deinococcus gobiensis (strain DSM 21396 / JCM 16679 / CGMCC 1.7299 / I-0)</name>
    <dbReference type="NCBI Taxonomy" id="745776"/>
    <lineage>
        <taxon>Bacteria</taxon>
        <taxon>Thermotogati</taxon>
        <taxon>Deinococcota</taxon>
        <taxon>Deinococci</taxon>
        <taxon>Deinococcales</taxon>
        <taxon>Deinococcaceae</taxon>
        <taxon>Deinococcus</taxon>
    </lineage>
</organism>
<dbReference type="STRING" id="745776.DGo_CA0076"/>
<dbReference type="InterPro" id="IPR036259">
    <property type="entry name" value="MFS_trans_sf"/>
</dbReference>
<proteinExistence type="inferred from homology"/>
<comment type="similarity">
    <text evidence="2">Belongs to the major facilitator superfamily. TCR/Tet family.</text>
</comment>
<evidence type="ECO:0000256" key="3">
    <source>
        <dbReference type="ARBA" id="ARBA00022448"/>
    </source>
</evidence>
<feature type="transmembrane region" description="Helical" evidence="7">
    <location>
        <begin position="284"/>
        <end position="309"/>
    </location>
</feature>
<dbReference type="InterPro" id="IPR001958">
    <property type="entry name" value="Tet-R_TetA/multi-R_MdtG-like"/>
</dbReference>
<reference evidence="9 10" key="1">
    <citation type="journal article" date="2012" name="PLoS ONE">
        <title>Genome sequence and transcriptome analysis of the radioresistant bacterium Deinococcus gobiensis: insights into the extreme environmental adaptations.</title>
        <authorList>
            <person name="Yuan M."/>
            <person name="Chen M."/>
            <person name="Zhang W."/>
            <person name="Lu W."/>
            <person name="Wang J."/>
            <person name="Yang M."/>
            <person name="Zhao P."/>
            <person name="Tang R."/>
            <person name="Li X."/>
            <person name="Hao Y."/>
            <person name="Zhou Z."/>
            <person name="Zhan Y."/>
            <person name="Yu H."/>
            <person name="Teng C."/>
            <person name="Yan Y."/>
            <person name="Ping S."/>
            <person name="Wang Y."/>
            <person name="Lin M."/>
        </authorList>
    </citation>
    <scope>NUCLEOTIDE SEQUENCE [LARGE SCALE GENOMIC DNA]</scope>
    <source>
        <strain evidence="9 10">I-0</strain>
    </source>
</reference>
<name>H8GSP7_DEIGI</name>
<keyword evidence="5 7" id="KW-1133">Transmembrane helix</keyword>
<feature type="transmembrane region" description="Helical" evidence="7">
    <location>
        <begin position="162"/>
        <end position="182"/>
    </location>
</feature>
<dbReference type="eggNOG" id="COG2814">
    <property type="taxonomic scope" value="Bacteria"/>
</dbReference>
<feature type="transmembrane region" description="Helical" evidence="7">
    <location>
        <begin position="76"/>
        <end position="99"/>
    </location>
</feature>
<evidence type="ECO:0000256" key="5">
    <source>
        <dbReference type="ARBA" id="ARBA00022989"/>
    </source>
</evidence>
<feature type="transmembrane region" description="Helical" evidence="7">
    <location>
        <begin position="368"/>
        <end position="388"/>
    </location>
</feature>